<comment type="caution">
    <text evidence="1">The sequence shown here is derived from an EMBL/GenBank/DDBJ whole genome shotgun (WGS) entry which is preliminary data.</text>
</comment>
<sequence length="133" mass="15187">MNWHRPTFLFVTALALTFIGCSPTRYQRSGYDIRTKMEQTSFYDKGLNGKSKISGLVYSRTDSTFLEEAIIFYDKSSATPTNDKGEFSIDLAPGKYILTFRYLGHNTYVTKALKLEQNEHLIILLRLGTSVIE</sequence>
<keyword evidence="2" id="KW-1185">Reference proteome</keyword>
<dbReference type="PROSITE" id="PS51257">
    <property type="entry name" value="PROKAR_LIPOPROTEIN"/>
    <property type="match status" value="1"/>
</dbReference>
<gene>
    <name evidence="1" type="ORF">AWW68_08975</name>
</gene>
<dbReference type="EMBL" id="LRPC01000012">
    <property type="protein sequence ID" value="KYG75951.1"/>
    <property type="molecule type" value="Genomic_DNA"/>
</dbReference>
<dbReference type="Gene3D" id="2.60.40.1120">
    <property type="entry name" value="Carboxypeptidase-like, regulatory domain"/>
    <property type="match status" value="1"/>
</dbReference>
<evidence type="ECO:0000313" key="1">
    <source>
        <dbReference type="EMBL" id="KYG75951.1"/>
    </source>
</evidence>
<dbReference type="InterPro" id="IPR008969">
    <property type="entry name" value="CarboxyPept-like_regulatory"/>
</dbReference>
<dbReference type="SUPFAM" id="SSF49464">
    <property type="entry name" value="Carboxypeptidase regulatory domain-like"/>
    <property type="match status" value="1"/>
</dbReference>
<dbReference type="Proteomes" id="UP000075606">
    <property type="component" value="Unassembled WGS sequence"/>
</dbReference>
<evidence type="ECO:0008006" key="3">
    <source>
        <dbReference type="Google" id="ProtNLM"/>
    </source>
</evidence>
<dbReference type="STRING" id="333140.AWW68_08975"/>
<reference evidence="1 2" key="1">
    <citation type="submission" date="2016-01" db="EMBL/GenBank/DDBJ databases">
        <title>Genome sequencing of Roseivirga spongicola UST030701-084.</title>
        <authorList>
            <person name="Selvaratnam C."/>
            <person name="Thevarajoo S."/>
            <person name="Goh K.M."/>
            <person name="Ee R."/>
            <person name="Chan K.-G."/>
            <person name="Chong C.S."/>
        </authorList>
    </citation>
    <scope>NUCLEOTIDE SEQUENCE [LARGE SCALE GENOMIC DNA]</scope>
    <source>
        <strain evidence="1 2">UST030701-084</strain>
    </source>
</reference>
<name>A0A150XB48_9BACT</name>
<dbReference type="RefSeq" id="WP_068220156.1">
    <property type="nucleotide sequence ID" value="NZ_CP139724.1"/>
</dbReference>
<evidence type="ECO:0000313" key="2">
    <source>
        <dbReference type="Proteomes" id="UP000075606"/>
    </source>
</evidence>
<organism evidence="1 2">
    <name type="scientific">Roseivirga spongicola</name>
    <dbReference type="NCBI Taxonomy" id="333140"/>
    <lineage>
        <taxon>Bacteria</taxon>
        <taxon>Pseudomonadati</taxon>
        <taxon>Bacteroidota</taxon>
        <taxon>Cytophagia</taxon>
        <taxon>Cytophagales</taxon>
        <taxon>Roseivirgaceae</taxon>
        <taxon>Roseivirga</taxon>
    </lineage>
</organism>
<dbReference type="AlphaFoldDB" id="A0A150XB48"/>
<accession>A0A150XB48</accession>
<protein>
    <recommendedName>
        <fullName evidence="3">Carboxypeptidase-like regulatory domain-containing protein</fullName>
    </recommendedName>
</protein>
<proteinExistence type="predicted"/>